<dbReference type="Gene3D" id="3.40.50.1820">
    <property type="entry name" value="alpha/beta hydrolase"/>
    <property type="match status" value="1"/>
</dbReference>
<protein>
    <submittedName>
        <fullName evidence="2">Protease II</fullName>
    </submittedName>
</protein>
<name>A0ABR9KJL0_9ACTN</name>
<feature type="domain" description="Peptidase S9A N-terminal" evidence="1">
    <location>
        <begin position="7"/>
        <end position="68"/>
    </location>
</feature>
<proteinExistence type="predicted"/>
<reference evidence="2 3" key="1">
    <citation type="submission" date="2020-10" db="EMBL/GenBank/DDBJ databases">
        <title>Sequencing the genomes of 1000 actinobacteria strains.</title>
        <authorList>
            <person name="Klenk H.-P."/>
        </authorList>
    </citation>
    <scope>NUCLEOTIDE SEQUENCE [LARGE SCALE GENOMIC DNA]</scope>
    <source>
        <strain evidence="2 3">DSM 43748</strain>
    </source>
</reference>
<accession>A0ABR9KJL0</accession>
<dbReference type="Pfam" id="PF02897">
    <property type="entry name" value="Peptidase_S9_N"/>
    <property type="match status" value="1"/>
</dbReference>
<dbReference type="Proteomes" id="UP000661607">
    <property type="component" value="Unassembled WGS sequence"/>
</dbReference>
<evidence type="ECO:0000259" key="1">
    <source>
        <dbReference type="Pfam" id="PF02897"/>
    </source>
</evidence>
<keyword evidence="2" id="KW-0645">Protease</keyword>
<sequence>MSKVTGPPIARVDVVRDTLHGITIEDAYRWMEVGGEEFRHWLDGQARHARQELDALPRRSELLARIRELGGALT</sequence>
<dbReference type="EMBL" id="JADBEF010000001">
    <property type="protein sequence ID" value="MBE1562150.1"/>
    <property type="molecule type" value="Genomic_DNA"/>
</dbReference>
<keyword evidence="3" id="KW-1185">Reference proteome</keyword>
<dbReference type="SUPFAM" id="SSF50993">
    <property type="entry name" value="Peptidase/esterase 'gauge' domain"/>
    <property type="match status" value="1"/>
</dbReference>
<comment type="caution">
    <text evidence="2">The sequence shown here is derived from an EMBL/GenBank/DDBJ whole genome shotgun (WGS) entry which is preliminary data.</text>
</comment>
<dbReference type="InterPro" id="IPR023302">
    <property type="entry name" value="Pept_S9A_N"/>
</dbReference>
<dbReference type="RefSeq" id="WP_192776934.1">
    <property type="nucleotide sequence ID" value="NZ_BAAASY010000034.1"/>
</dbReference>
<dbReference type="GO" id="GO:0006508">
    <property type="term" value="P:proteolysis"/>
    <property type="evidence" value="ECO:0007669"/>
    <property type="project" value="UniProtKB-KW"/>
</dbReference>
<dbReference type="InterPro" id="IPR029058">
    <property type="entry name" value="AB_hydrolase_fold"/>
</dbReference>
<keyword evidence="2" id="KW-0378">Hydrolase</keyword>
<dbReference type="GO" id="GO:0008233">
    <property type="term" value="F:peptidase activity"/>
    <property type="evidence" value="ECO:0007669"/>
    <property type="project" value="UniProtKB-KW"/>
</dbReference>
<evidence type="ECO:0000313" key="3">
    <source>
        <dbReference type="Proteomes" id="UP000661607"/>
    </source>
</evidence>
<evidence type="ECO:0000313" key="2">
    <source>
        <dbReference type="EMBL" id="MBE1562150.1"/>
    </source>
</evidence>
<gene>
    <name evidence="2" type="ORF">H4W81_004929</name>
</gene>
<organism evidence="2 3">
    <name type="scientific">Nonomuraea africana</name>
    <dbReference type="NCBI Taxonomy" id="46171"/>
    <lineage>
        <taxon>Bacteria</taxon>
        <taxon>Bacillati</taxon>
        <taxon>Actinomycetota</taxon>
        <taxon>Actinomycetes</taxon>
        <taxon>Streptosporangiales</taxon>
        <taxon>Streptosporangiaceae</taxon>
        <taxon>Nonomuraea</taxon>
    </lineage>
</organism>